<evidence type="ECO:0008006" key="4">
    <source>
        <dbReference type="Google" id="ProtNLM"/>
    </source>
</evidence>
<evidence type="ECO:0000313" key="3">
    <source>
        <dbReference type="Proteomes" id="UP000433406"/>
    </source>
</evidence>
<keyword evidence="1" id="KW-1133">Transmembrane helix</keyword>
<dbReference type="GO" id="GO:0055070">
    <property type="term" value="P:copper ion homeostasis"/>
    <property type="evidence" value="ECO:0007669"/>
    <property type="project" value="InterPro"/>
</dbReference>
<feature type="transmembrane region" description="Helical" evidence="1">
    <location>
        <begin position="21"/>
        <end position="43"/>
    </location>
</feature>
<dbReference type="Pfam" id="PF11382">
    <property type="entry name" value="MctB"/>
    <property type="match status" value="1"/>
</dbReference>
<dbReference type="InterPro" id="IPR021522">
    <property type="entry name" value="MctB"/>
</dbReference>
<dbReference type="EMBL" id="WLCI01000024">
    <property type="protein sequence ID" value="MTB97451.1"/>
    <property type="molecule type" value="Genomic_DNA"/>
</dbReference>
<protein>
    <recommendedName>
        <fullName evidence="4">Copper transporter</fullName>
    </recommendedName>
</protein>
<proteinExistence type="predicted"/>
<organism evidence="2 3">
    <name type="scientific">Nocardioides marmotae</name>
    <dbReference type="NCBI Taxonomy" id="2663857"/>
    <lineage>
        <taxon>Bacteria</taxon>
        <taxon>Bacillati</taxon>
        <taxon>Actinomycetota</taxon>
        <taxon>Actinomycetes</taxon>
        <taxon>Propionibacteriales</taxon>
        <taxon>Nocardioidaceae</taxon>
        <taxon>Nocardioides</taxon>
    </lineage>
</organism>
<comment type="caution">
    <text evidence="2">The sequence shown here is derived from an EMBL/GenBank/DDBJ whole genome shotgun (WGS) entry which is preliminary data.</text>
</comment>
<dbReference type="GO" id="GO:0016020">
    <property type="term" value="C:membrane"/>
    <property type="evidence" value="ECO:0007669"/>
    <property type="project" value="InterPro"/>
</dbReference>
<dbReference type="Proteomes" id="UP000433406">
    <property type="component" value="Unassembled WGS sequence"/>
</dbReference>
<name>A0A6I3JGZ5_9ACTN</name>
<keyword evidence="1" id="KW-0472">Membrane</keyword>
<reference evidence="2 3" key="1">
    <citation type="submission" date="2019-10" db="EMBL/GenBank/DDBJ databases">
        <title>Nocardioides novel species isolated from the excrement of Marmot.</title>
        <authorList>
            <person name="Zhang G."/>
        </authorList>
    </citation>
    <scope>NUCLEOTIDE SEQUENCE [LARGE SCALE GENOMIC DNA]</scope>
    <source>
        <strain evidence="3">zg-579</strain>
    </source>
</reference>
<keyword evidence="1" id="KW-0812">Transmembrane</keyword>
<gene>
    <name evidence="2" type="ORF">GGQ22_20520</name>
</gene>
<evidence type="ECO:0000256" key="1">
    <source>
        <dbReference type="SAM" id="Phobius"/>
    </source>
</evidence>
<evidence type="ECO:0000313" key="2">
    <source>
        <dbReference type="EMBL" id="MTB97451.1"/>
    </source>
</evidence>
<dbReference type="AlphaFoldDB" id="A0A6I3JGZ5"/>
<sequence>MGRPALRDPPRTSPVITYRHHVVSLVAVFLALAVGVVLGGGPLSELGRADDQQAPARAVTQQARLAAGYGDTFAAAAAEQLYDGRLADRPVAVLAMPGADDSTVAGLTEQVELAGGSVTGRYDVQPALLAASEKALVDTLGSQLADDLGAGVVDAGAATYARMGQLLGVALATTGEQASPATEETRTVRQSLAGAELVVSPDGEAPRAPAVLVVLGEDGPTPEVLAVLDGLLSGTAETSGGVVVAGTTDQARSGGILAALRREPVADMVSTVDGTESTLGQVTAVLALLRRLGGEGGAFGASGADGAVPLG</sequence>
<keyword evidence="3" id="KW-1185">Reference proteome</keyword>
<accession>A0A6I3JGZ5</accession>